<evidence type="ECO:0000313" key="2">
    <source>
        <dbReference type="Proteomes" id="UP001446871"/>
    </source>
</evidence>
<protein>
    <submittedName>
        <fullName evidence="1">Uncharacterized protein</fullName>
    </submittedName>
</protein>
<dbReference type="EMBL" id="JAQQWM010000005">
    <property type="protein sequence ID" value="KAK8063985.1"/>
    <property type="molecule type" value="Genomic_DNA"/>
</dbReference>
<accession>A0ABR1UYJ7</accession>
<name>A0ABR1UYJ7_9PEZI</name>
<evidence type="ECO:0000313" key="1">
    <source>
        <dbReference type="EMBL" id="KAK8063985.1"/>
    </source>
</evidence>
<dbReference type="Proteomes" id="UP001446871">
    <property type="component" value="Unassembled WGS sequence"/>
</dbReference>
<sequence length="125" mass="14714">MRGWREVRVTYVPTLPPLLRGTVCNLQRGRRDRPYLYADSRARLRSLVIVNWLDDHLARELVLGTCCQQEWQYDYLLGYLDSFTRPASDQDGRGGYRERNMRIQCRRAARRAALDIYVATGYNVE</sequence>
<comment type="caution">
    <text evidence="1">The sequence shown here is derived from an EMBL/GenBank/DDBJ whole genome shotgun (WGS) entry which is preliminary data.</text>
</comment>
<organism evidence="1 2">
    <name type="scientific">Apiospora saccharicola</name>
    <dbReference type="NCBI Taxonomy" id="335842"/>
    <lineage>
        <taxon>Eukaryota</taxon>
        <taxon>Fungi</taxon>
        <taxon>Dikarya</taxon>
        <taxon>Ascomycota</taxon>
        <taxon>Pezizomycotina</taxon>
        <taxon>Sordariomycetes</taxon>
        <taxon>Xylariomycetidae</taxon>
        <taxon>Amphisphaeriales</taxon>
        <taxon>Apiosporaceae</taxon>
        <taxon>Apiospora</taxon>
    </lineage>
</organism>
<reference evidence="1 2" key="1">
    <citation type="submission" date="2023-01" db="EMBL/GenBank/DDBJ databases">
        <title>Analysis of 21 Apiospora genomes using comparative genomics revels a genus with tremendous synthesis potential of carbohydrate active enzymes and secondary metabolites.</title>
        <authorList>
            <person name="Sorensen T."/>
        </authorList>
    </citation>
    <scope>NUCLEOTIDE SEQUENCE [LARGE SCALE GENOMIC DNA]</scope>
    <source>
        <strain evidence="1 2">CBS 83171</strain>
    </source>
</reference>
<gene>
    <name evidence="1" type="ORF">PG996_008637</name>
</gene>
<keyword evidence="2" id="KW-1185">Reference proteome</keyword>
<proteinExistence type="predicted"/>